<dbReference type="Proteomes" id="UP000789375">
    <property type="component" value="Unassembled WGS sequence"/>
</dbReference>
<proteinExistence type="predicted"/>
<comment type="caution">
    <text evidence="2">The sequence shown here is derived from an EMBL/GenBank/DDBJ whole genome shotgun (WGS) entry which is preliminary data.</text>
</comment>
<protein>
    <submittedName>
        <fullName evidence="2">2408_t:CDS:1</fullName>
    </submittedName>
</protein>
<feature type="region of interest" description="Disordered" evidence="1">
    <location>
        <begin position="41"/>
        <end position="104"/>
    </location>
</feature>
<evidence type="ECO:0000313" key="2">
    <source>
        <dbReference type="EMBL" id="CAG8571446.1"/>
    </source>
</evidence>
<feature type="compositionally biased region" description="Polar residues" evidence="1">
    <location>
        <begin position="41"/>
        <end position="50"/>
    </location>
</feature>
<gene>
    <name evidence="2" type="ORF">FMOSSE_LOCUS7474</name>
</gene>
<evidence type="ECO:0000256" key="1">
    <source>
        <dbReference type="SAM" id="MobiDB-lite"/>
    </source>
</evidence>
<dbReference type="AlphaFoldDB" id="A0A9N9BKR0"/>
<name>A0A9N9BKR0_FUNMO</name>
<accession>A0A9N9BKR0</accession>
<sequence>MSSVTMAFNSLYTHTNLTPPLVPLSTTSIYSRPTTAYAPSINNSNSTSPYYHQIQPPVLDPQSQTMAQPPIQKGNMSAPWFGQNSMLPSSFSPYQPSNGSSKSE</sequence>
<keyword evidence="3" id="KW-1185">Reference proteome</keyword>
<organism evidence="2 3">
    <name type="scientific">Funneliformis mosseae</name>
    <name type="common">Endomycorrhizal fungus</name>
    <name type="synonym">Glomus mosseae</name>
    <dbReference type="NCBI Taxonomy" id="27381"/>
    <lineage>
        <taxon>Eukaryota</taxon>
        <taxon>Fungi</taxon>
        <taxon>Fungi incertae sedis</taxon>
        <taxon>Mucoromycota</taxon>
        <taxon>Glomeromycotina</taxon>
        <taxon>Glomeromycetes</taxon>
        <taxon>Glomerales</taxon>
        <taxon>Glomeraceae</taxon>
        <taxon>Funneliformis</taxon>
    </lineage>
</organism>
<dbReference type="EMBL" id="CAJVPP010001752">
    <property type="protein sequence ID" value="CAG8571446.1"/>
    <property type="molecule type" value="Genomic_DNA"/>
</dbReference>
<reference evidence="2" key="1">
    <citation type="submission" date="2021-06" db="EMBL/GenBank/DDBJ databases">
        <authorList>
            <person name="Kallberg Y."/>
            <person name="Tangrot J."/>
            <person name="Rosling A."/>
        </authorList>
    </citation>
    <scope>NUCLEOTIDE SEQUENCE</scope>
    <source>
        <strain evidence="2">87-6 pot B 2015</strain>
    </source>
</reference>
<feature type="compositionally biased region" description="Polar residues" evidence="1">
    <location>
        <begin position="82"/>
        <end position="104"/>
    </location>
</feature>
<evidence type="ECO:0000313" key="3">
    <source>
        <dbReference type="Proteomes" id="UP000789375"/>
    </source>
</evidence>